<dbReference type="EMBL" id="JAGTIS010000002">
    <property type="protein sequence ID" value="MBT8765606.1"/>
    <property type="molecule type" value="Genomic_DNA"/>
</dbReference>
<protein>
    <submittedName>
        <fullName evidence="1">Serine/threonine protein kinase</fullName>
    </submittedName>
</protein>
<dbReference type="Proteomes" id="UP001519667">
    <property type="component" value="Unassembled WGS sequence"/>
</dbReference>
<evidence type="ECO:0000313" key="2">
    <source>
        <dbReference type="Proteomes" id="UP001519667"/>
    </source>
</evidence>
<reference evidence="1 2" key="1">
    <citation type="submission" date="2021-04" db="EMBL/GenBank/DDBJ databases">
        <title>Pseudomonas boanensis sp. nov., a bacterium isolated from river water used for household purposes in Boane District, Mozambique.</title>
        <authorList>
            <person name="Nicklasson M."/>
            <person name="Martin-Rodriguez A.J."/>
            <person name="Thorell K."/>
            <person name="Neves L."/>
            <person name="Mussagy A."/>
            <person name="Rydberg H.A."/>
            <person name="Hernroth B."/>
            <person name="Svensson-Stadler L."/>
            <person name="Sjoling A."/>
        </authorList>
    </citation>
    <scope>NUCLEOTIDE SEQUENCE [LARGE SCALE GENOMIC DNA]</scope>
    <source>
        <strain evidence="1 2">DB1</strain>
    </source>
</reference>
<keyword evidence="2" id="KW-1185">Reference proteome</keyword>
<dbReference type="Pfam" id="PF06293">
    <property type="entry name" value="Kdo"/>
    <property type="match status" value="2"/>
</dbReference>
<dbReference type="InterPro" id="IPR011009">
    <property type="entry name" value="Kinase-like_dom_sf"/>
</dbReference>
<keyword evidence="1" id="KW-0808">Transferase</keyword>
<gene>
    <name evidence="1" type="ORF">J7302_05615</name>
</gene>
<proteinExistence type="predicted"/>
<comment type="caution">
    <text evidence="1">The sequence shown here is derived from an EMBL/GenBank/DDBJ whole genome shotgun (WGS) entry which is preliminary data.</text>
</comment>
<dbReference type="SUPFAM" id="SSF56112">
    <property type="entry name" value="Protein kinase-like (PK-like)"/>
    <property type="match status" value="2"/>
</dbReference>
<name>A0ABS5XEG4_9GAMM</name>
<dbReference type="RefSeq" id="WP_215371605.1">
    <property type="nucleotide sequence ID" value="NZ_JAGTIS010000002.1"/>
</dbReference>
<organism evidence="1 2">
    <name type="scientific">Metapseudomonas boanensis</name>
    <dbReference type="NCBI Taxonomy" id="2822138"/>
    <lineage>
        <taxon>Bacteria</taxon>
        <taxon>Pseudomonadati</taxon>
        <taxon>Pseudomonadota</taxon>
        <taxon>Gammaproteobacteria</taxon>
        <taxon>Pseudomonadales</taxon>
        <taxon>Pseudomonadaceae</taxon>
        <taxon>Metapseudomonas</taxon>
    </lineage>
</organism>
<evidence type="ECO:0000313" key="1">
    <source>
        <dbReference type="EMBL" id="MBT8765606.1"/>
    </source>
</evidence>
<accession>A0ABS5XEG4</accession>
<sequence length="485" mass="54436">MKLAELAQAGRNPQLPLRLEMAGGIELISLLRVLPGQRYVGVALWEGRKVLAKLLVGSKAQRHYQRELAGVRALHQQGLATPELLADGTLEGEGGWLLFDYLGGADSLWDAWREVERDTPLSDGQQAVLGEALATIARMHAVGLAQEDLHLDNLLRHGDTLYVIDGGGIKAESPGEPLSRDKVLANLGVFFAQLPTALDPFLEELLVHYLLVNGEHALPLEALQKEIARVRRWRLGDFMAKVARDCSLFSVVRSAFSLRAVRREAEPTLAPLLDEPDAALQQGRRLKDGATATVAQVLVAGRDVLIKRYNIKGLMHWLTRFWRPSRAWHSWREGNRLDFLGIATPRPLAVLERRFCWLRGRAYLITEYLSGQDIIARFKPYLDNPDRAGVPPEAELQALDQLFAALIRERISHGDLKGTNLFWQDGRWALIDLDAVRHHRSQHGFAKAFARDRARFLRNWPADSALFQLLDKRLPQVPGTCPERG</sequence>
<dbReference type="GO" id="GO:0004674">
    <property type="term" value="F:protein serine/threonine kinase activity"/>
    <property type="evidence" value="ECO:0007669"/>
    <property type="project" value="UniProtKB-KW"/>
</dbReference>
<keyword evidence="1" id="KW-0418">Kinase</keyword>
<keyword evidence="1" id="KW-0723">Serine/threonine-protein kinase</keyword>